<dbReference type="Proteomes" id="UP000694888">
    <property type="component" value="Unplaced"/>
</dbReference>
<feature type="compositionally biased region" description="Basic and acidic residues" evidence="2">
    <location>
        <begin position="341"/>
        <end position="354"/>
    </location>
</feature>
<accession>A0ABM0ZUK8</accession>
<name>A0ABM0ZUK8_APLCA</name>
<evidence type="ECO:0000313" key="3">
    <source>
        <dbReference type="Proteomes" id="UP000694888"/>
    </source>
</evidence>
<dbReference type="InterPro" id="IPR014710">
    <property type="entry name" value="RmlC-like_jellyroll"/>
</dbReference>
<keyword evidence="1" id="KW-0175">Coiled coil</keyword>
<gene>
    <name evidence="4" type="primary">LOC106011051</name>
</gene>
<protein>
    <submittedName>
        <fullName evidence="4">Uncharacterized protein LOC106011051</fullName>
    </submittedName>
</protein>
<dbReference type="RefSeq" id="XP_012934774.1">
    <property type="nucleotide sequence ID" value="XM_013079320.2"/>
</dbReference>
<proteinExistence type="predicted"/>
<feature type="coiled-coil region" evidence="1">
    <location>
        <begin position="261"/>
        <end position="288"/>
    </location>
</feature>
<evidence type="ECO:0000256" key="2">
    <source>
        <dbReference type="SAM" id="MobiDB-lite"/>
    </source>
</evidence>
<evidence type="ECO:0000256" key="1">
    <source>
        <dbReference type="SAM" id="Coils"/>
    </source>
</evidence>
<reference evidence="4" key="1">
    <citation type="submission" date="2025-08" db="UniProtKB">
        <authorList>
            <consortium name="RefSeq"/>
        </authorList>
    </citation>
    <scope>IDENTIFICATION</scope>
</reference>
<feature type="compositionally biased region" description="Low complexity" evidence="2">
    <location>
        <begin position="328"/>
        <end position="338"/>
    </location>
</feature>
<dbReference type="GeneID" id="106011051"/>
<evidence type="ECO:0000313" key="4">
    <source>
        <dbReference type="RefSeq" id="XP_012934774.1"/>
    </source>
</evidence>
<feature type="region of interest" description="Disordered" evidence="2">
    <location>
        <begin position="322"/>
        <end position="368"/>
    </location>
</feature>
<dbReference type="Gene3D" id="2.60.120.10">
    <property type="entry name" value="Jelly Rolls"/>
    <property type="match status" value="1"/>
</dbReference>
<organism evidence="3 4">
    <name type="scientific">Aplysia californica</name>
    <name type="common">California sea hare</name>
    <dbReference type="NCBI Taxonomy" id="6500"/>
    <lineage>
        <taxon>Eukaryota</taxon>
        <taxon>Metazoa</taxon>
        <taxon>Spiralia</taxon>
        <taxon>Lophotrochozoa</taxon>
        <taxon>Mollusca</taxon>
        <taxon>Gastropoda</taxon>
        <taxon>Heterobranchia</taxon>
        <taxon>Euthyneura</taxon>
        <taxon>Tectipleura</taxon>
        <taxon>Aplysiida</taxon>
        <taxon>Aplysioidea</taxon>
        <taxon>Aplysiidae</taxon>
        <taxon>Aplysia</taxon>
    </lineage>
</organism>
<sequence length="385" mass="43565">MLGGSSTTNIKRRDATRCTRLCHLGVNESVGDVELTMDLPSYAQSAMCRETTDVLVLEHKHYERLFLRRHPRTIEAMRDQIGVKLTSRLSMLNSKQEIPFLSFLVKIIESRHKGPPTQEREDEHTVTSAEKDFLNHKGPLIDLHGPGSVFFLIRLRERTKRRMRAKRGERTDRYVASTSQSLPTSILMSAANHNGGLHDIGPAYARPRSARGLPTQARSFRLMQSTTQRGSGAESARIFGAGHRDDLEFPDQENILMSPSSNTAIENAEEQDARLSTLEERVRTWLEQDSPRGKAQVAPLRRLVLEDMEFQPKPGNRVFVRRKDIHATPTMTSSSSSTADQPRDSPRQMPRDSPRQIMQQRESPRAKTMIAGESKMAAYNILLTQ</sequence>
<keyword evidence="3" id="KW-1185">Reference proteome</keyword>